<dbReference type="CDD" id="cd01823">
    <property type="entry name" value="SEST_like"/>
    <property type="match status" value="1"/>
</dbReference>
<feature type="chain" id="PRO_5045820599" evidence="1">
    <location>
        <begin position="25"/>
        <end position="305"/>
    </location>
</feature>
<reference evidence="3" key="1">
    <citation type="submission" date="2022-10" db="EMBL/GenBank/DDBJ databases">
        <title>The complete genomes of actinobacterial strains from the NBC collection.</title>
        <authorList>
            <person name="Joergensen T.S."/>
            <person name="Alvarez Arevalo M."/>
            <person name="Sterndorff E.B."/>
            <person name="Faurdal D."/>
            <person name="Vuksanovic O."/>
            <person name="Mourched A.-S."/>
            <person name="Charusanti P."/>
            <person name="Shaw S."/>
            <person name="Blin K."/>
            <person name="Weber T."/>
        </authorList>
    </citation>
    <scope>NUCLEOTIDE SEQUENCE</scope>
    <source>
        <strain evidence="3">NBC_01482</strain>
    </source>
</reference>
<dbReference type="GO" id="GO:0016787">
    <property type="term" value="F:hydrolase activity"/>
    <property type="evidence" value="ECO:0007669"/>
    <property type="project" value="UniProtKB-KW"/>
</dbReference>
<dbReference type="Gene3D" id="3.40.50.1110">
    <property type="entry name" value="SGNH hydrolase"/>
    <property type="match status" value="1"/>
</dbReference>
<dbReference type="InterPro" id="IPR013830">
    <property type="entry name" value="SGNH_hydro"/>
</dbReference>
<feature type="domain" description="SGNH hydrolase-type esterase" evidence="2">
    <location>
        <begin position="42"/>
        <end position="291"/>
    </location>
</feature>
<keyword evidence="3" id="KW-0378">Hydrolase</keyword>
<dbReference type="SUPFAM" id="SSF52266">
    <property type="entry name" value="SGNH hydrolase"/>
    <property type="match status" value="1"/>
</dbReference>
<dbReference type="RefSeq" id="WP_329406051.1">
    <property type="nucleotide sequence ID" value="NZ_CP109441.1"/>
</dbReference>
<dbReference type="EMBL" id="CP109441">
    <property type="protein sequence ID" value="WUV43565.1"/>
    <property type="molecule type" value="Genomic_DNA"/>
</dbReference>
<dbReference type="Proteomes" id="UP001432062">
    <property type="component" value="Chromosome"/>
</dbReference>
<sequence length="305" mass="32006">MTSKLSRRCARWLGVVTATVAAVAAVPAAEAAPAAPGSALVVLGDSFAANGFRWEADAKECLRGPTSWPTQLSRLMGVAGGSDFVDVSCSGAAIETERGYSLVQEAINADKAGAFGPRTKLIAVQFGLNDIWGANPATLWTSLVPCVLNVAEGCGLEAAAQGRITDYRGVSGAQYAERIRAVVEYLRYYAPQAKVVLVGYPELFPAGQSFTCLSVLGVGQYVQPRGAGLVEYLDRIDAAQRDAAAQLGIEFFDSRALTAGHGLCSAQPWLNGVLDPRADPVGIPFHPSAHGDSVIAGALYERYGK</sequence>
<dbReference type="Pfam" id="PF13472">
    <property type="entry name" value="Lipase_GDSL_2"/>
    <property type="match status" value="1"/>
</dbReference>
<evidence type="ECO:0000313" key="3">
    <source>
        <dbReference type="EMBL" id="WUV43565.1"/>
    </source>
</evidence>
<proteinExistence type="predicted"/>
<dbReference type="InterPro" id="IPR036514">
    <property type="entry name" value="SGNH_hydro_sf"/>
</dbReference>
<protein>
    <submittedName>
        <fullName evidence="3">SGNH/GDSL hydrolase family protein</fullName>
    </submittedName>
</protein>
<evidence type="ECO:0000313" key="4">
    <source>
        <dbReference type="Proteomes" id="UP001432062"/>
    </source>
</evidence>
<feature type="signal peptide" evidence="1">
    <location>
        <begin position="1"/>
        <end position="24"/>
    </location>
</feature>
<accession>A0ABZ1YNK4</accession>
<gene>
    <name evidence="3" type="ORF">OG563_30655</name>
</gene>
<dbReference type="PANTHER" id="PTHR37981:SF1">
    <property type="entry name" value="SGNH HYDROLASE-TYPE ESTERASE DOMAIN-CONTAINING PROTEIN"/>
    <property type="match status" value="1"/>
</dbReference>
<dbReference type="InterPro" id="IPR037460">
    <property type="entry name" value="SEST-like"/>
</dbReference>
<keyword evidence="1" id="KW-0732">Signal</keyword>
<dbReference type="PANTHER" id="PTHR37981">
    <property type="entry name" value="LIPASE 2"/>
    <property type="match status" value="1"/>
</dbReference>
<name>A0ABZ1YNK4_9NOCA</name>
<keyword evidence="4" id="KW-1185">Reference proteome</keyword>
<evidence type="ECO:0000259" key="2">
    <source>
        <dbReference type="Pfam" id="PF13472"/>
    </source>
</evidence>
<organism evidence="3 4">
    <name type="scientific">Nocardia vinacea</name>
    <dbReference type="NCBI Taxonomy" id="96468"/>
    <lineage>
        <taxon>Bacteria</taxon>
        <taxon>Bacillati</taxon>
        <taxon>Actinomycetota</taxon>
        <taxon>Actinomycetes</taxon>
        <taxon>Mycobacteriales</taxon>
        <taxon>Nocardiaceae</taxon>
        <taxon>Nocardia</taxon>
    </lineage>
</organism>
<evidence type="ECO:0000256" key="1">
    <source>
        <dbReference type="SAM" id="SignalP"/>
    </source>
</evidence>